<dbReference type="InterPro" id="IPR017937">
    <property type="entry name" value="Thioredoxin_CS"/>
</dbReference>
<name>A0A315ZA20_SEDFL</name>
<dbReference type="PROSITE" id="PS51352">
    <property type="entry name" value="THIOREDOXIN_2"/>
    <property type="match status" value="1"/>
</dbReference>
<dbReference type="InterPro" id="IPR012336">
    <property type="entry name" value="Thioredoxin-like_fold"/>
</dbReference>
<accession>A0A315ZA20</accession>
<evidence type="ECO:0000256" key="2">
    <source>
        <dbReference type="ARBA" id="ARBA00023284"/>
    </source>
</evidence>
<dbReference type="Pfam" id="PF13098">
    <property type="entry name" value="Thioredoxin_2"/>
    <property type="match status" value="1"/>
</dbReference>
<feature type="domain" description="Thioredoxin" evidence="4">
    <location>
        <begin position="13"/>
        <end position="152"/>
    </location>
</feature>
<evidence type="ECO:0000259" key="4">
    <source>
        <dbReference type="PROSITE" id="PS51352"/>
    </source>
</evidence>
<dbReference type="Gene3D" id="3.40.30.10">
    <property type="entry name" value="Glutaredoxin"/>
    <property type="match status" value="1"/>
</dbReference>
<gene>
    <name evidence="5" type="ORF">BC781_103633</name>
</gene>
<dbReference type="InterPro" id="IPR051099">
    <property type="entry name" value="AGR/TXD"/>
</dbReference>
<keyword evidence="2" id="KW-0676">Redox-active center</keyword>
<organism evidence="5 6">
    <name type="scientific">Sediminitomix flava</name>
    <dbReference type="NCBI Taxonomy" id="379075"/>
    <lineage>
        <taxon>Bacteria</taxon>
        <taxon>Pseudomonadati</taxon>
        <taxon>Bacteroidota</taxon>
        <taxon>Cytophagia</taxon>
        <taxon>Cytophagales</taxon>
        <taxon>Flammeovirgaceae</taxon>
        <taxon>Sediminitomix</taxon>
    </lineage>
</organism>
<reference evidence="5 6" key="1">
    <citation type="submission" date="2018-03" db="EMBL/GenBank/DDBJ databases">
        <title>Genomic Encyclopedia of Archaeal and Bacterial Type Strains, Phase II (KMG-II): from individual species to whole genera.</title>
        <authorList>
            <person name="Goeker M."/>
        </authorList>
    </citation>
    <scope>NUCLEOTIDE SEQUENCE [LARGE SCALE GENOMIC DNA]</scope>
    <source>
        <strain evidence="5 6">DSM 28229</strain>
    </source>
</reference>
<comment type="caution">
    <text evidence="5">The sequence shown here is derived from an EMBL/GenBank/DDBJ whole genome shotgun (WGS) entry which is preliminary data.</text>
</comment>
<evidence type="ECO:0000313" key="6">
    <source>
        <dbReference type="Proteomes" id="UP000245535"/>
    </source>
</evidence>
<dbReference type="InterPro" id="IPR013766">
    <property type="entry name" value="Thioredoxin_domain"/>
</dbReference>
<evidence type="ECO:0000256" key="3">
    <source>
        <dbReference type="SAM" id="SignalP"/>
    </source>
</evidence>
<proteinExistence type="predicted"/>
<evidence type="ECO:0000313" key="5">
    <source>
        <dbReference type="EMBL" id="PWJ42381.1"/>
    </source>
</evidence>
<dbReference type="InterPro" id="IPR036249">
    <property type="entry name" value="Thioredoxin-like_sf"/>
</dbReference>
<evidence type="ECO:0000256" key="1">
    <source>
        <dbReference type="ARBA" id="ARBA00022729"/>
    </source>
</evidence>
<sequence>MLSKNIKIAVAVIVALFTLSSFVTNEPKENGEIKWITIQEALELSKKDNKPIFVDVYTDWCGWCKVMDKKTFSDTDVSSYVGENYYAVKLNPEKEGTIVYQGKNYTNAAFANHFQIQGYPTILLLQAEKESKAVPGFQDADNFLKTLEKFKKTLK</sequence>
<dbReference type="EMBL" id="QGDO01000003">
    <property type="protein sequence ID" value="PWJ42381.1"/>
    <property type="molecule type" value="Genomic_DNA"/>
</dbReference>
<protein>
    <submittedName>
        <fullName evidence="5">Uncharacterized protein DUF255</fullName>
    </submittedName>
</protein>
<dbReference type="Proteomes" id="UP000245535">
    <property type="component" value="Unassembled WGS sequence"/>
</dbReference>
<dbReference type="PROSITE" id="PS00194">
    <property type="entry name" value="THIOREDOXIN_1"/>
    <property type="match status" value="1"/>
</dbReference>
<dbReference type="OrthoDB" id="9811036at2"/>
<dbReference type="RefSeq" id="WP_109619282.1">
    <property type="nucleotide sequence ID" value="NZ_QGDO01000003.1"/>
</dbReference>
<dbReference type="AlphaFoldDB" id="A0A315ZA20"/>
<feature type="chain" id="PRO_5016347282" evidence="3">
    <location>
        <begin position="26"/>
        <end position="155"/>
    </location>
</feature>
<dbReference type="SUPFAM" id="SSF52833">
    <property type="entry name" value="Thioredoxin-like"/>
    <property type="match status" value="1"/>
</dbReference>
<dbReference type="PANTHER" id="PTHR15337:SF11">
    <property type="entry name" value="THIOREDOXIN DOMAIN-CONTAINING PROTEIN"/>
    <property type="match status" value="1"/>
</dbReference>
<keyword evidence="6" id="KW-1185">Reference proteome</keyword>
<dbReference type="PANTHER" id="PTHR15337">
    <property type="entry name" value="ANTERIOR GRADIENT PROTEIN-RELATED"/>
    <property type="match status" value="1"/>
</dbReference>
<keyword evidence="1 3" id="KW-0732">Signal</keyword>
<feature type="signal peptide" evidence="3">
    <location>
        <begin position="1"/>
        <end position="25"/>
    </location>
</feature>